<dbReference type="Gene3D" id="1.10.10.1020">
    <property type="entry name" value="RecBCD complex, subunit RecD, N-terminal domain"/>
    <property type="match status" value="1"/>
</dbReference>
<dbReference type="InterPro" id="IPR050534">
    <property type="entry name" value="Coronavir_polyprotein_1ab"/>
</dbReference>
<keyword evidence="7" id="KW-0067">ATP-binding</keyword>
<dbReference type="CDD" id="cd17933">
    <property type="entry name" value="DEXSc_RecD-like"/>
    <property type="match status" value="1"/>
</dbReference>
<dbReference type="InterPro" id="IPR049550">
    <property type="entry name" value="RecD_N"/>
</dbReference>
<reference evidence="12" key="2">
    <citation type="submission" date="2024-05" db="EMBL/GenBank/DDBJ databases">
        <title>Rhodohalobacter halophilus gen. nov., sp. nov., a moderately halophilic member of the family Balneolaceae.</title>
        <authorList>
            <person name="Xia J."/>
        </authorList>
    </citation>
    <scope>NUCLEOTIDE SEQUENCE</scope>
    <source>
        <strain evidence="12">WB101</strain>
    </source>
</reference>
<reference evidence="12" key="1">
    <citation type="submission" date="2022-01" db="EMBL/GenBank/DDBJ databases">
        <authorList>
            <person name="Wang Y."/>
        </authorList>
    </citation>
    <scope>NUCLEOTIDE SEQUENCE</scope>
    <source>
        <strain evidence="12">WB101</strain>
    </source>
</reference>
<dbReference type="InterPro" id="IPR003593">
    <property type="entry name" value="AAA+_ATPase"/>
</dbReference>
<keyword evidence="3" id="KW-0227">DNA damage</keyword>
<evidence type="ECO:0000256" key="2">
    <source>
        <dbReference type="ARBA" id="ARBA00022741"/>
    </source>
</evidence>
<dbReference type="GO" id="GO:0008854">
    <property type="term" value="F:exodeoxyribonuclease V activity"/>
    <property type="evidence" value="ECO:0007669"/>
    <property type="project" value="UniProtKB-EC"/>
</dbReference>
<evidence type="ECO:0000259" key="11">
    <source>
        <dbReference type="SMART" id="SM00382"/>
    </source>
</evidence>
<evidence type="ECO:0000256" key="4">
    <source>
        <dbReference type="ARBA" id="ARBA00022801"/>
    </source>
</evidence>
<dbReference type="PANTHER" id="PTHR43788">
    <property type="entry name" value="DNA2/NAM7 HELICASE FAMILY MEMBER"/>
    <property type="match status" value="1"/>
</dbReference>
<evidence type="ECO:0000256" key="3">
    <source>
        <dbReference type="ARBA" id="ARBA00022763"/>
    </source>
</evidence>
<dbReference type="Pfam" id="PF21185">
    <property type="entry name" value="RecD_N"/>
    <property type="match status" value="1"/>
</dbReference>
<dbReference type="CDD" id="cd18809">
    <property type="entry name" value="SF1_C_RecD"/>
    <property type="match status" value="1"/>
</dbReference>
<dbReference type="HAMAP" id="MF_01487">
    <property type="entry name" value="RecD"/>
    <property type="match status" value="1"/>
</dbReference>
<dbReference type="PANTHER" id="PTHR43788:SF6">
    <property type="entry name" value="DNA HELICASE B"/>
    <property type="match status" value="1"/>
</dbReference>
<evidence type="ECO:0000313" key="12">
    <source>
        <dbReference type="EMBL" id="MCG2588178.1"/>
    </source>
</evidence>
<evidence type="ECO:0000256" key="5">
    <source>
        <dbReference type="ARBA" id="ARBA00022806"/>
    </source>
</evidence>
<dbReference type="InterPro" id="IPR041851">
    <property type="entry name" value="RecD_N_sf"/>
</dbReference>
<evidence type="ECO:0000256" key="9">
    <source>
        <dbReference type="ARBA" id="ARBA00023204"/>
    </source>
</evidence>
<evidence type="ECO:0000256" key="7">
    <source>
        <dbReference type="ARBA" id="ARBA00022840"/>
    </source>
</evidence>
<feature type="domain" description="AAA+ ATPase" evidence="11">
    <location>
        <begin position="175"/>
        <end position="334"/>
    </location>
</feature>
<dbReference type="Pfam" id="PF13245">
    <property type="entry name" value="AAA_19"/>
    <property type="match status" value="1"/>
</dbReference>
<keyword evidence="2" id="KW-0547">Nucleotide-binding</keyword>
<dbReference type="Pfam" id="PF13538">
    <property type="entry name" value="UvrD_C_2"/>
    <property type="match status" value="1"/>
</dbReference>
<comment type="caution">
    <text evidence="12">The sequence shown here is derived from an EMBL/GenBank/DDBJ whole genome shotgun (WGS) entry which is preliminary data.</text>
</comment>
<dbReference type="EMBL" id="JAKLWS010000005">
    <property type="protein sequence ID" value="MCG2588178.1"/>
    <property type="molecule type" value="Genomic_DNA"/>
</dbReference>
<name>A0ABS9KBF4_9BACT</name>
<dbReference type="EC" id="3.1.11.5" evidence="12"/>
<keyword evidence="9" id="KW-0234">DNA repair</keyword>
<keyword evidence="4 12" id="KW-0378">Hydrolase</keyword>
<protein>
    <submittedName>
        <fullName evidence="12">Exodeoxyribonuclease V subunit alpha</fullName>
        <ecNumber evidence="12">3.1.11.5</ecNumber>
    </submittedName>
</protein>
<dbReference type="InterPro" id="IPR027785">
    <property type="entry name" value="UvrD-like_helicase_C"/>
</dbReference>
<dbReference type="InterPro" id="IPR006344">
    <property type="entry name" value="RecD"/>
</dbReference>
<dbReference type="Proteomes" id="UP001165366">
    <property type="component" value="Unassembled WGS sequence"/>
</dbReference>
<dbReference type="InterPro" id="IPR027417">
    <property type="entry name" value="P-loop_NTPase"/>
</dbReference>
<keyword evidence="1" id="KW-0540">Nuclease</keyword>
<dbReference type="SUPFAM" id="SSF52540">
    <property type="entry name" value="P-loop containing nucleoside triphosphate hydrolases"/>
    <property type="match status" value="2"/>
</dbReference>
<keyword evidence="6" id="KW-0269">Exonuclease</keyword>
<evidence type="ECO:0000256" key="1">
    <source>
        <dbReference type="ARBA" id="ARBA00022722"/>
    </source>
</evidence>
<gene>
    <name evidence="12" type="primary">recD</name>
    <name evidence="12" type="ORF">L6773_06345</name>
</gene>
<evidence type="ECO:0000256" key="6">
    <source>
        <dbReference type="ARBA" id="ARBA00022839"/>
    </source>
</evidence>
<accession>A0ABS9KBF4</accession>
<dbReference type="RefSeq" id="WP_237853022.1">
    <property type="nucleotide sequence ID" value="NZ_JAKLWS010000005.1"/>
</dbReference>
<keyword evidence="10" id="KW-0413">Isomerase</keyword>
<evidence type="ECO:0000256" key="8">
    <source>
        <dbReference type="ARBA" id="ARBA00023125"/>
    </source>
</evidence>
<keyword evidence="8" id="KW-0238">DNA-binding</keyword>
<organism evidence="12 13">
    <name type="scientific">Rhodohalobacter sulfatireducens</name>
    <dbReference type="NCBI Taxonomy" id="2911366"/>
    <lineage>
        <taxon>Bacteria</taxon>
        <taxon>Pseudomonadati</taxon>
        <taxon>Balneolota</taxon>
        <taxon>Balneolia</taxon>
        <taxon>Balneolales</taxon>
        <taxon>Balneolaceae</taxon>
        <taxon>Rhodohalobacter</taxon>
    </lineage>
</organism>
<evidence type="ECO:0000313" key="13">
    <source>
        <dbReference type="Proteomes" id="UP001165366"/>
    </source>
</evidence>
<sequence length="611" mass="70117">MSKQLSFIKGWFEKGLESGWIENYEREMLRFLEKEYGDLSEDIRMCAVFTSLFIKAGHTCLPLDRSPKEWVEILGLDVENPNMFTSEKLKISDVKSSQIVGSDGDMKPLILTDNRLTYRRYWYYEYIAGQWIIENSLKKSTIGISDISVQILNDLFPDSSKEPNWQKVAAALSLMKPFLIISGGPGTGKTTTVARILALHQRLSKERLNIALAAPTGKAAGRMGEALNDELENLKLSEEELRHFPSEAKTVHRLLSGTESRGLLPPVEKKNLRHDLIIIDEASMMDLSLMFRLVDHLSENTRLILLGDKDQLASVEAGAVFADLCRKVENGFLPETFKELKQLGFESDLPEHEESEISDSIVYLTKSYRFDKSSGIGRLSEIVKNQNNENANLDLIFDEYKDLRFQPFNYKKKDLQIILDDLKQRIKTCSGIQTAEEMLDFWKQSIWLMVLRRGLTGTERLNRLIEEQLAAERAVQMEKGWYHGRPFMITQNDYNLGIFNGDMGVTLVDEDDSIWVFVESGSEIKKFKPHRLSHFDPAYFLTVHKSQGSEFDRVNLLLPQKDTQILTKELIYTAITRARESFELYGNLKLFNKGIQRETQRFTGLGDLVYQ</sequence>
<proteinExistence type="inferred from homology"/>
<dbReference type="SMART" id="SM00382">
    <property type="entry name" value="AAA"/>
    <property type="match status" value="1"/>
</dbReference>
<evidence type="ECO:0000256" key="10">
    <source>
        <dbReference type="ARBA" id="ARBA00023235"/>
    </source>
</evidence>
<dbReference type="NCBIfam" id="TIGR01447">
    <property type="entry name" value="recD"/>
    <property type="match status" value="1"/>
</dbReference>
<keyword evidence="5" id="KW-0347">Helicase</keyword>
<keyword evidence="13" id="KW-1185">Reference proteome</keyword>
<dbReference type="Gene3D" id="3.40.50.300">
    <property type="entry name" value="P-loop containing nucleotide triphosphate hydrolases"/>
    <property type="match status" value="3"/>
</dbReference>